<evidence type="ECO:0000256" key="2">
    <source>
        <dbReference type="ARBA" id="ARBA00023002"/>
    </source>
</evidence>
<comment type="similarity">
    <text evidence="1 3">Belongs to the short-chain dehydrogenases/reductases (SDR) family.</text>
</comment>
<sequence>MTKTVLITGTSSGIGRATATYFAQQGWNVAATMRSPQKESELGSASLTALPNVKLFRLDVMDADSIRQTVADAISAFGGIDVLINNAGYGAVGPFEAATSEQVQRQFDTNVFGVMNVIRAILPYFRQKREGTILTVTSMGGLITFPIYSIYHGTKWAVEGFTEALSFELKPFNIRIKNIEPGAIKTDFYDRSQDVLTKPGLTDYDEYVRVAMANSQKAGANAPGPEVVAKTLFKAANDPSDRMRYVSGNSQTGMLLLLRRLLPLTWFHGIVKRVVEKGYRSTMG</sequence>
<gene>
    <name evidence="4" type="ORF">J2I47_21445</name>
</gene>
<dbReference type="Gene3D" id="3.40.50.720">
    <property type="entry name" value="NAD(P)-binding Rossmann-like Domain"/>
    <property type="match status" value="1"/>
</dbReference>
<reference evidence="4" key="1">
    <citation type="submission" date="2021-03" db="EMBL/GenBank/DDBJ databases">
        <title>Fibrella sp. HMF5335 genome sequencing and assembly.</title>
        <authorList>
            <person name="Kang H."/>
            <person name="Kim H."/>
            <person name="Bae S."/>
            <person name="Joh K."/>
        </authorList>
    </citation>
    <scope>NUCLEOTIDE SEQUENCE</scope>
    <source>
        <strain evidence="4">HMF5335</strain>
    </source>
</reference>
<name>A0A939GKU4_9BACT</name>
<keyword evidence="5" id="KW-1185">Reference proteome</keyword>
<dbReference type="AlphaFoldDB" id="A0A939GKU4"/>
<dbReference type="CDD" id="cd05374">
    <property type="entry name" value="17beta-HSD-like_SDR_c"/>
    <property type="match status" value="1"/>
</dbReference>
<dbReference type="GO" id="GO:0016491">
    <property type="term" value="F:oxidoreductase activity"/>
    <property type="evidence" value="ECO:0007669"/>
    <property type="project" value="UniProtKB-KW"/>
</dbReference>
<dbReference type="PANTHER" id="PTHR43976:SF16">
    <property type="entry name" value="SHORT-CHAIN DEHYDROGENASE_REDUCTASE FAMILY PROTEIN"/>
    <property type="match status" value="1"/>
</dbReference>
<dbReference type="PRINTS" id="PR00080">
    <property type="entry name" value="SDRFAMILY"/>
</dbReference>
<dbReference type="InterPro" id="IPR002347">
    <property type="entry name" value="SDR_fam"/>
</dbReference>
<dbReference type="EMBL" id="JAFMYV010000012">
    <property type="protein sequence ID" value="MBO0939134.1"/>
    <property type="molecule type" value="Genomic_DNA"/>
</dbReference>
<dbReference type="SUPFAM" id="SSF51735">
    <property type="entry name" value="NAD(P)-binding Rossmann-fold domains"/>
    <property type="match status" value="1"/>
</dbReference>
<evidence type="ECO:0000256" key="3">
    <source>
        <dbReference type="RuleBase" id="RU000363"/>
    </source>
</evidence>
<dbReference type="PRINTS" id="PR00081">
    <property type="entry name" value="GDHRDH"/>
</dbReference>
<dbReference type="RefSeq" id="WP_207366665.1">
    <property type="nucleotide sequence ID" value="NZ_JAFMYV010000012.1"/>
</dbReference>
<dbReference type="Pfam" id="PF00106">
    <property type="entry name" value="adh_short"/>
    <property type="match status" value="1"/>
</dbReference>
<proteinExistence type="inferred from homology"/>
<protein>
    <submittedName>
        <fullName evidence="4">SDR family oxidoreductase</fullName>
    </submittedName>
</protein>
<dbReference type="InterPro" id="IPR036291">
    <property type="entry name" value="NAD(P)-bd_dom_sf"/>
</dbReference>
<dbReference type="PANTHER" id="PTHR43976">
    <property type="entry name" value="SHORT CHAIN DEHYDROGENASE"/>
    <property type="match status" value="1"/>
</dbReference>
<keyword evidence="2" id="KW-0560">Oxidoreductase</keyword>
<dbReference type="InterPro" id="IPR051911">
    <property type="entry name" value="SDR_oxidoreductase"/>
</dbReference>
<evidence type="ECO:0000256" key="1">
    <source>
        <dbReference type="ARBA" id="ARBA00006484"/>
    </source>
</evidence>
<accession>A0A939GKU4</accession>
<evidence type="ECO:0000313" key="5">
    <source>
        <dbReference type="Proteomes" id="UP000664034"/>
    </source>
</evidence>
<organism evidence="4 5">
    <name type="scientific">Fibrella rubiginis</name>
    <dbReference type="NCBI Taxonomy" id="2817060"/>
    <lineage>
        <taxon>Bacteria</taxon>
        <taxon>Pseudomonadati</taxon>
        <taxon>Bacteroidota</taxon>
        <taxon>Cytophagia</taxon>
        <taxon>Cytophagales</taxon>
        <taxon>Spirosomataceae</taxon>
        <taxon>Fibrella</taxon>
    </lineage>
</organism>
<dbReference type="Proteomes" id="UP000664034">
    <property type="component" value="Unassembled WGS sequence"/>
</dbReference>
<evidence type="ECO:0000313" key="4">
    <source>
        <dbReference type="EMBL" id="MBO0939134.1"/>
    </source>
</evidence>
<comment type="caution">
    <text evidence="4">The sequence shown here is derived from an EMBL/GenBank/DDBJ whole genome shotgun (WGS) entry which is preliminary data.</text>
</comment>